<dbReference type="Gene3D" id="3.30.70.20">
    <property type="match status" value="1"/>
</dbReference>
<feature type="domain" description="4Fe-4S ferredoxin-type" evidence="8">
    <location>
        <begin position="1"/>
        <end position="29"/>
    </location>
</feature>
<evidence type="ECO:0000256" key="3">
    <source>
        <dbReference type="ARBA" id="ARBA00022723"/>
    </source>
</evidence>
<keyword evidence="2 7" id="KW-0813">Transport</keyword>
<evidence type="ECO:0000256" key="4">
    <source>
        <dbReference type="ARBA" id="ARBA00022982"/>
    </source>
</evidence>
<evidence type="ECO:0000259" key="8">
    <source>
        <dbReference type="PROSITE" id="PS51379"/>
    </source>
</evidence>
<accession>A0A8J7W8W9</accession>
<keyword evidence="5 7" id="KW-0408">Iron</keyword>
<dbReference type="PANTHER" id="PTHR36923">
    <property type="entry name" value="FERREDOXIN"/>
    <property type="match status" value="1"/>
</dbReference>
<keyword evidence="4 7" id="KW-0249">Electron transport</keyword>
<dbReference type="AlphaFoldDB" id="A0A8J7W8W9"/>
<dbReference type="RefSeq" id="WP_211530427.1">
    <property type="nucleotide sequence ID" value="NZ_JWHL01000004.1"/>
</dbReference>
<dbReference type="OrthoDB" id="5583at2157"/>
<evidence type="ECO:0000313" key="9">
    <source>
        <dbReference type="EMBL" id="MBR1368790.1"/>
    </source>
</evidence>
<dbReference type="PROSITE" id="PS00198">
    <property type="entry name" value="4FE4S_FER_1"/>
    <property type="match status" value="1"/>
</dbReference>
<dbReference type="EMBL" id="JWHL01000004">
    <property type="protein sequence ID" value="MBR1368790.1"/>
    <property type="molecule type" value="Genomic_DNA"/>
</dbReference>
<comment type="caution">
    <text evidence="9">The sequence shown here is derived from an EMBL/GenBank/DDBJ whole genome shotgun (WGS) entry which is preliminary data.</text>
</comment>
<comment type="cofactor">
    <cofactor evidence="1">
        <name>[4Fe-4S] cluster</name>
        <dbReference type="ChEBI" id="CHEBI:49883"/>
    </cofactor>
</comment>
<keyword evidence="3 7" id="KW-0479">Metal-binding</keyword>
<keyword evidence="10" id="KW-1185">Reference proteome</keyword>
<dbReference type="GO" id="GO:0005506">
    <property type="term" value="F:iron ion binding"/>
    <property type="evidence" value="ECO:0007669"/>
    <property type="project" value="UniProtKB-UniRule"/>
</dbReference>
<keyword evidence="6 7" id="KW-0411">Iron-sulfur</keyword>
<gene>
    <name evidence="9" type="ORF">RJ53_04405</name>
</gene>
<dbReference type="InterPro" id="IPR017900">
    <property type="entry name" value="4Fe4S_Fe_S_CS"/>
</dbReference>
<dbReference type="PRINTS" id="PR00352">
    <property type="entry name" value="3FE4SFRDOXIN"/>
</dbReference>
<evidence type="ECO:0000256" key="6">
    <source>
        <dbReference type="ARBA" id="ARBA00023014"/>
    </source>
</evidence>
<dbReference type="GO" id="GO:0051536">
    <property type="term" value="F:iron-sulfur cluster binding"/>
    <property type="evidence" value="ECO:0007669"/>
    <property type="project" value="UniProtKB-KW"/>
</dbReference>
<reference evidence="9" key="1">
    <citation type="submission" date="2014-12" db="EMBL/GenBank/DDBJ databases">
        <authorList>
            <person name="Huang H.-H."/>
            <person name="Chen S.-C."/>
            <person name="Lai M.-C."/>
        </authorList>
    </citation>
    <scope>NUCLEOTIDE SEQUENCE</scope>
    <source>
        <strain evidence="9">K1F9705b</strain>
    </source>
</reference>
<evidence type="ECO:0000313" key="10">
    <source>
        <dbReference type="Proteomes" id="UP000730161"/>
    </source>
</evidence>
<dbReference type="InterPro" id="IPR051269">
    <property type="entry name" value="Fe-S_cluster_ET"/>
</dbReference>
<evidence type="ECO:0000256" key="2">
    <source>
        <dbReference type="ARBA" id="ARBA00022448"/>
    </source>
</evidence>
<evidence type="ECO:0000256" key="5">
    <source>
        <dbReference type="ARBA" id="ARBA00023004"/>
    </source>
</evidence>
<dbReference type="Proteomes" id="UP000730161">
    <property type="component" value="Unassembled WGS sequence"/>
</dbReference>
<evidence type="ECO:0000256" key="7">
    <source>
        <dbReference type="RuleBase" id="RU368020"/>
    </source>
</evidence>
<name>A0A8J7W8W9_9EURY</name>
<evidence type="ECO:0000256" key="1">
    <source>
        <dbReference type="ARBA" id="ARBA00001966"/>
    </source>
</evidence>
<organism evidence="9 10">
    <name type="scientific">Methanocalculus chunghsingensis</name>
    <dbReference type="NCBI Taxonomy" id="156457"/>
    <lineage>
        <taxon>Archaea</taxon>
        <taxon>Methanobacteriati</taxon>
        <taxon>Methanobacteriota</taxon>
        <taxon>Stenosarchaea group</taxon>
        <taxon>Methanomicrobia</taxon>
        <taxon>Methanomicrobiales</taxon>
        <taxon>Methanocalculaceae</taxon>
        <taxon>Methanocalculus</taxon>
    </lineage>
</organism>
<dbReference type="PROSITE" id="PS51379">
    <property type="entry name" value="4FE4S_FER_2"/>
    <property type="match status" value="1"/>
</dbReference>
<comment type="function">
    <text evidence="7">Ferredoxins are iron-sulfur proteins that transfer electrons in a wide variety of metabolic reactions.</text>
</comment>
<sequence>MNVSIDRVACISCGSCWDTCPDFFEENPEDSFSQIIEEFRANGMIAEGESPQDLKDCILDAADLCPVQIIRVDES</sequence>
<proteinExistence type="predicted"/>
<dbReference type="PANTHER" id="PTHR36923:SF3">
    <property type="entry name" value="FERREDOXIN"/>
    <property type="match status" value="1"/>
</dbReference>
<dbReference type="SUPFAM" id="SSF54862">
    <property type="entry name" value="4Fe-4S ferredoxins"/>
    <property type="match status" value="1"/>
</dbReference>
<dbReference type="InterPro" id="IPR001080">
    <property type="entry name" value="3Fe4S_ferredoxin"/>
</dbReference>
<dbReference type="InterPro" id="IPR017896">
    <property type="entry name" value="4Fe4S_Fe-S-bd"/>
</dbReference>
<dbReference type="GO" id="GO:0016491">
    <property type="term" value="F:oxidoreductase activity"/>
    <property type="evidence" value="ECO:0007669"/>
    <property type="project" value="UniProtKB-ARBA"/>
</dbReference>
<dbReference type="Pfam" id="PF13459">
    <property type="entry name" value="Fer4_15"/>
    <property type="match status" value="1"/>
</dbReference>
<dbReference type="GO" id="GO:0009055">
    <property type="term" value="F:electron transfer activity"/>
    <property type="evidence" value="ECO:0007669"/>
    <property type="project" value="UniProtKB-UniRule"/>
</dbReference>
<protein>
    <recommendedName>
        <fullName evidence="7">Ferredoxin</fullName>
    </recommendedName>
</protein>